<dbReference type="InterPro" id="IPR022783">
    <property type="entry name" value="GCFC_dom"/>
</dbReference>
<dbReference type="Proteomes" id="UP001439008">
    <property type="component" value="Unassembled WGS sequence"/>
</dbReference>
<evidence type="ECO:0000256" key="1">
    <source>
        <dbReference type="ARBA" id="ARBA00010900"/>
    </source>
</evidence>
<feature type="domain" description="G-patch" evidence="3">
    <location>
        <begin position="103"/>
        <end position="153"/>
    </location>
</feature>
<evidence type="ECO:0000259" key="3">
    <source>
        <dbReference type="SMART" id="SM00443"/>
    </source>
</evidence>
<dbReference type="PANTHER" id="PTHR23329">
    <property type="entry name" value="TUFTELIN-INTERACTING PROTEIN 11-RELATED"/>
    <property type="match status" value="1"/>
</dbReference>
<gene>
    <name evidence="4" type="ORF">MHBO_000303</name>
</gene>
<dbReference type="Pfam" id="PF07842">
    <property type="entry name" value="GCFC"/>
    <property type="match status" value="1"/>
</dbReference>
<organism evidence="4 5">
    <name type="scientific">Bonamia ostreae</name>
    <dbReference type="NCBI Taxonomy" id="126728"/>
    <lineage>
        <taxon>Eukaryota</taxon>
        <taxon>Sar</taxon>
        <taxon>Rhizaria</taxon>
        <taxon>Endomyxa</taxon>
        <taxon>Ascetosporea</taxon>
        <taxon>Haplosporida</taxon>
        <taxon>Bonamia</taxon>
    </lineage>
</organism>
<accession>A0ABV2AF55</accession>
<dbReference type="InterPro" id="IPR000467">
    <property type="entry name" value="G_patch_dom"/>
</dbReference>
<sequence>MSSDDSSDLELLQKKKKRRNKDEAIYGVLAADILGGNDFKKNYKNVKFTAGKRLKEEDFEKPEIFARSAKTANSNNFADSNANNATPTKNMPRFDKDFNRFSNHTTGFGMKMLKKFGFKGRLGKHETGRVNPIIPKIRSAKKGNMSRPGLNFGGIDQRPKLEKIDKLSVEEDDFDWNKERLWLKGRMKSKIYSYKEVLELKKDMKKVDRVMFDYTKSQKGERVELKKSFGGFNDSGLVPELRFNLKKTLENIELSILKNEEDKTRINTIIDFLENKLRQSRLNEKNYTEKQKSLIDFEVKIELAQKRYETIRQSSKLDFEAFSNYLSIFEKIESEFRFFYETFGVATVVFNHSFELLTDYFQREWMPFKFRTLTIMQPKKSNEVILRIFETLKNLLHYKKPKLNVLFDRLIERLIGSKLRFFVTKEWNVLDENNKMVDFLTEFKNALPSEFYDQLIANFITPKLVQLVSSWNFEGNKDSLKELVSPWTKIGSKESTEILIEYTANSISLEMDKWLPYNEESFEILLEFSELIPDKVRSIVEEKIMPKIEYSVSSLQIDKLSQEIDVVEFISKWQDLIPVDKIVDIFENDFFPKWISALFHLLKKLKNDRNGAVELIEWYQTWKKALPPVALKRKRFAENMFLALQMMHCFALKMELPDFDQLMLEHSKNVKLIDYKSVETENTRKHQKFAKKVFRGVDSKGFERENFSFKEIVQTFAQEHDMEFYPYPNKLFDGKQIFLFGKKQIYLNNNCAYLKISDSWRPVSLDQLI</sequence>
<proteinExistence type="inferred from homology"/>
<keyword evidence="5" id="KW-1185">Reference proteome</keyword>
<dbReference type="InterPro" id="IPR045211">
    <property type="entry name" value="TFP11/STIP/Ntr1"/>
</dbReference>
<evidence type="ECO:0000313" key="5">
    <source>
        <dbReference type="Proteomes" id="UP001439008"/>
    </source>
</evidence>
<evidence type="ECO:0000256" key="2">
    <source>
        <dbReference type="SAM" id="MobiDB-lite"/>
    </source>
</evidence>
<evidence type="ECO:0000313" key="4">
    <source>
        <dbReference type="EMBL" id="MES1918320.1"/>
    </source>
</evidence>
<feature type="region of interest" description="Disordered" evidence="2">
    <location>
        <begin position="74"/>
        <end position="96"/>
    </location>
</feature>
<comment type="caution">
    <text evidence="4">The sequence shown here is derived from an EMBL/GenBank/DDBJ whole genome shotgun (WGS) entry which is preliminary data.</text>
</comment>
<feature type="compositionally biased region" description="Low complexity" evidence="2">
    <location>
        <begin position="74"/>
        <end position="85"/>
    </location>
</feature>
<dbReference type="SMART" id="SM00443">
    <property type="entry name" value="G_patch"/>
    <property type="match status" value="1"/>
</dbReference>
<dbReference type="Pfam" id="PF01585">
    <property type="entry name" value="G-patch"/>
    <property type="match status" value="1"/>
</dbReference>
<dbReference type="PANTHER" id="PTHR23329:SF1">
    <property type="entry name" value="TUFTELIN-INTERACTING PROTEIN 11"/>
    <property type="match status" value="1"/>
</dbReference>
<name>A0ABV2AF55_9EUKA</name>
<comment type="similarity">
    <text evidence="1">Belongs to the TFP11/STIP family.</text>
</comment>
<reference evidence="4 5" key="1">
    <citation type="journal article" date="2024" name="BMC Biol.">
        <title>Comparative genomics of Ascetosporea gives new insight into the evolutionary basis for animal parasitism in Rhizaria.</title>
        <authorList>
            <person name="Hiltunen Thoren M."/>
            <person name="Onut-Brannstrom I."/>
            <person name="Alfjorden A."/>
            <person name="Peckova H."/>
            <person name="Swords F."/>
            <person name="Hooper C."/>
            <person name="Holzer A.S."/>
            <person name="Bass D."/>
            <person name="Burki F."/>
        </authorList>
    </citation>
    <scope>NUCLEOTIDE SEQUENCE [LARGE SCALE GENOMIC DNA]</scope>
    <source>
        <strain evidence="4">20-A016</strain>
    </source>
</reference>
<protein>
    <recommendedName>
        <fullName evidence="3">G-patch domain-containing protein</fullName>
    </recommendedName>
</protein>
<dbReference type="EMBL" id="JBDODL010000041">
    <property type="protein sequence ID" value="MES1918320.1"/>
    <property type="molecule type" value="Genomic_DNA"/>
</dbReference>